<accession>A0A252BVK0</accession>
<name>A0A252BVK0_9PROT</name>
<dbReference type="AlphaFoldDB" id="A0A252BVK0"/>
<dbReference type="EMBL" id="JOPJ01000008">
    <property type="protein sequence ID" value="OUJ12926.1"/>
    <property type="molecule type" value="Genomic_DNA"/>
</dbReference>
<reference evidence="2" key="1">
    <citation type="submission" date="2014-06" db="EMBL/GenBank/DDBJ databases">
        <authorList>
            <person name="Winans N.J."/>
            <person name="Newell P.D."/>
            <person name="Douglas A.E."/>
        </authorList>
    </citation>
    <scope>NUCLEOTIDE SEQUENCE [LARGE SCALE GENOMIC DNA]</scope>
</reference>
<gene>
    <name evidence="1" type="ORF">HK26_12295</name>
</gene>
<evidence type="ECO:0000313" key="1">
    <source>
        <dbReference type="EMBL" id="OUJ12926.1"/>
    </source>
</evidence>
<comment type="caution">
    <text evidence="1">The sequence shown here is derived from an EMBL/GenBank/DDBJ whole genome shotgun (WGS) entry which is preliminary data.</text>
</comment>
<dbReference type="InterPro" id="IPR010732">
    <property type="entry name" value="T6SS_TssG-like"/>
</dbReference>
<organism evidence="1 2">
    <name type="scientific">Acetobacter okinawensis</name>
    <dbReference type="NCBI Taxonomy" id="1076594"/>
    <lineage>
        <taxon>Bacteria</taxon>
        <taxon>Pseudomonadati</taxon>
        <taxon>Pseudomonadota</taxon>
        <taxon>Alphaproteobacteria</taxon>
        <taxon>Acetobacterales</taxon>
        <taxon>Acetobacteraceae</taxon>
        <taxon>Acetobacter</taxon>
    </lineage>
</organism>
<protein>
    <recommendedName>
        <fullName evidence="3">Type VI secretion protein</fullName>
    </recommendedName>
</protein>
<keyword evidence="2" id="KW-1185">Reference proteome</keyword>
<evidence type="ECO:0008006" key="3">
    <source>
        <dbReference type="Google" id="ProtNLM"/>
    </source>
</evidence>
<sequence length="315" mass="34649">MDNAEEWRGRLPPAGRLSFAVLMNLVQHMLPATDGRMGPILLRSTRSLGFPASDITEVRESSDVGPFALEADIAFMGLYGPSSPLPTFWTERAISDDAGGKGLRDVLDLFGHISAEILYQGWVRSRPHVFFNRHRPQELAALLLAPAGIDVDALEPEDCQRLLRAVPLLLAHDRSAVILEQILSICLDIPVCIEEGCLRFIELAEEARFTLGTTQVRLGQGLRLGTRLGDISTTIAVVLGPMSLESFETLLQGGRMRQVLCRLLRLLLREPLACRIDLVLANAQDGTFTLGKSQLGWTSWVVPKDAVRCQTGFAL</sequence>
<dbReference type="NCBIfam" id="TIGR03347">
    <property type="entry name" value="VI_chp_1"/>
    <property type="match status" value="1"/>
</dbReference>
<proteinExistence type="predicted"/>
<dbReference type="PANTHER" id="PTHR35564:SF3">
    <property type="entry name" value="TYPE VI SECRETION SYSTEM BASEPLATE SUBUNIT TSSG"/>
    <property type="match status" value="1"/>
</dbReference>
<dbReference type="PANTHER" id="PTHR35564">
    <property type="match status" value="1"/>
</dbReference>
<dbReference type="Proteomes" id="UP000194931">
    <property type="component" value="Unassembled WGS sequence"/>
</dbReference>
<evidence type="ECO:0000313" key="2">
    <source>
        <dbReference type="Proteomes" id="UP000194931"/>
    </source>
</evidence>
<dbReference type="Pfam" id="PF06996">
    <property type="entry name" value="T6SS_TssG"/>
    <property type="match status" value="1"/>
</dbReference>